<dbReference type="AlphaFoldDB" id="A0A1T5DGK6"/>
<evidence type="ECO:0000313" key="1">
    <source>
        <dbReference type="EMBL" id="SKB70839.1"/>
    </source>
</evidence>
<name>A0A1T5DGK6_9FLAO</name>
<organism evidence="1 2">
    <name type="scientific">Soonwooa buanensis</name>
    <dbReference type="NCBI Taxonomy" id="619805"/>
    <lineage>
        <taxon>Bacteria</taxon>
        <taxon>Pseudomonadati</taxon>
        <taxon>Bacteroidota</taxon>
        <taxon>Flavobacteriia</taxon>
        <taxon>Flavobacteriales</taxon>
        <taxon>Weeksellaceae</taxon>
        <taxon>Chryseobacterium group</taxon>
        <taxon>Soonwooa</taxon>
    </lineage>
</organism>
<evidence type="ECO:0000313" key="2">
    <source>
        <dbReference type="Proteomes" id="UP000191112"/>
    </source>
</evidence>
<accession>A0A1T5DGK6</accession>
<protein>
    <submittedName>
        <fullName evidence="1">Uncharacterized protein</fullName>
    </submittedName>
</protein>
<proteinExistence type="predicted"/>
<dbReference type="OrthoDB" id="1270857at2"/>
<reference evidence="1 2" key="1">
    <citation type="submission" date="2017-02" db="EMBL/GenBank/DDBJ databases">
        <authorList>
            <person name="Peterson S.W."/>
        </authorList>
    </citation>
    <scope>NUCLEOTIDE SEQUENCE [LARGE SCALE GENOMIC DNA]</scope>
    <source>
        <strain evidence="1 2">DSM 22323</strain>
    </source>
</reference>
<gene>
    <name evidence="1" type="ORF">SAMN05660477_00713</name>
</gene>
<keyword evidence="2" id="KW-1185">Reference proteome</keyword>
<sequence length="244" mass="27558">MKKILFGFAVCALALQSCKKDNADDAPVYTEPTIDVQNQYDDQAITKFLDNSYFDAQGNIKTFSTTSTDDDNETKLSTYPKETLSNGTIIIKRPDAQPLQGKPIAATDSIRIMSTTTAYWATNEDNEVKFRYGFLFSNDIYGSGNPQVDPLYYYVTEKFMADHNNTDRNVYQMAGFHEALQHFNSCEIDDSVTPNLQGVIIVPSRAAFARNSYFQAPSYPSASLRNRTMVFNFQVYKSITRPKP</sequence>
<dbReference type="Proteomes" id="UP000191112">
    <property type="component" value="Unassembled WGS sequence"/>
</dbReference>
<dbReference type="PROSITE" id="PS51257">
    <property type="entry name" value="PROKAR_LIPOPROTEIN"/>
    <property type="match status" value="1"/>
</dbReference>
<dbReference type="EMBL" id="FUYZ01000002">
    <property type="protein sequence ID" value="SKB70839.1"/>
    <property type="molecule type" value="Genomic_DNA"/>
</dbReference>